<dbReference type="RefSeq" id="XP_044565254.1">
    <property type="nucleotide sequence ID" value="XM_044704420.1"/>
</dbReference>
<comment type="caution">
    <text evidence="9">The sequence shown here is derived from an EMBL/GenBank/DDBJ whole genome shotgun (WGS) entry which is preliminary data.</text>
</comment>
<dbReference type="InterPro" id="IPR015915">
    <property type="entry name" value="Kelch-typ_b-propeller"/>
</dbReference>
<dbReference type="SUPFAM" id="SSF56112">
    <property type="entry name" value="Protein kinase-like (PK-like)"/>
    <property type="match status" value="1"/>
</dbReference>
<feature type="region of interest" description="Disordered" evidence="7">
    <location>
        <begin position="985"/>
        <end position="1022"/>
    </location>
</feature>
<dbReference type="GO" id="GO:0004672">
    <property type="term" value="F:protein kinase activity"/>
    <property type="evidence" value="ECO:0007669"/>
    <property type="project" value="InterPro"/>
</dbReference>
<dbReference type="SUPFAM" id="SSF117281">
    <property type="entry name" value="Kelch motif"/>
    <property type="match status" value="1"/>
</dbReference>
<evidence type="ECO:0000256" key="3">
    <source>
        <dbReference type="ARBA" id="ARBA00022777"/>
    </source>
</evidence>
<evidence type="ECO:0000313" key="9">
    <source>
        <dbReference type="EMBL" id="KAF0980541.1"/>
    </source>
</evidence>
<dbReference type="Gene3D" id="1.10.510.10">
    <property type="entry name" value="Transferase(Phosphotransferase) domain 1"/>
    <property type="match status" value="1"/>
</dbReference>
<dbReference type="PANTHER" id="PTHR11042">
    <property type="entry name" value="EUKARYOTIC TRANSLATION INITIATION FACTOR 2-ALPHA KINASE EIF2-ALPHA KINASE -RELATED"/>
    <property type="match status" value="1"/>
</dbReference>
<dbReference type="PROSITE" id="PS50011">
    <property type="entry name" value="PROTEIN_KINASE_DOM"/>
    <property type="match status" value="1"/>
</dbReference>
<dbReference type="Gene3D" id="3.30.200.20">
    <property type="entry name" value="Phosphorylase Kinase, domain 1"/>
    <property type="match status" value="1"/>
</dbReference>
<evidence type="ECO:0000256" key="2">
    <source>
        <dbReference type="ARBA" id="ARBA00022741"/>
    </source>
</evidence>
<accession>A0A6A5C0T9</accession>
<keyword evidence="1" id="KW-0808">Transferase</keyword>
<evidence type="ECO:0000259" key="8">
    <source>
        <dbReference type="PROSITE" id="PS50011"/>
    </source>
</evidence>
<dbReference type="PROSITE" id="PS00108">
    <property type="entry name" value="PROTEIN_KINASE_ST"/>
    <property type="match status" value="1"/>
</dbReference>
<dbReference type="VEuPathDB" id="AmoebaDB:NF0128510"/>
<dbReference type="Pfam" id="PF24681">
    <property type="entry name" value="Kelch_KLHDC2_KLHL20_DRC7"/>
    <property type="match status" value="1"/>
</dbReference>
<keyword evidence="10" id="KW-1185">Reference proteome</keyword>
<dbReference type="InterPro" id="IPR050339">
    <property type="entry name" value="CC_SR_Kinase"/>
</dbReference>
<dbReference type="Pfam" id="PF00069">
    <property type="entry name" value="Pkinase"/>
    <property type="match status" value="1"/>
</dbReference>
<evidence type="ECO:0000313" key="10">
    <source>
        <dbReference type="Proteomes" id="UP000444721"/>
    </source>
</evidence>
<reference evidence="9 10" key="1">
    <citation type="journal article" date="2019" name="Sci. Rep.">
        <title>Nanopore sequencing improves the draft genome of the human pathogenic amoeba Naegleria fowleri.</title>
        <authorList>
            <person name="Liechti N."/>
            <person name="Schurch N."/>
            <person name="Bruggmann R."/>
            <person name="Wittwer M."/>
        </authorList>
    </citation>
    <scope>NUCLEOTIDE SEQUENCE [LARGE SCALE GENOMIC DNA]</scope>
    <source>
        <strain evidence="9 10">ATCC 30894</strain>
    </source>
</reference>
<dbReference type="OMA" id="DIDSYRW"/>
<feature type="region of interest" description="Disordered" evidence="7">
    <location>
        <begin position="185"/>
        <end position="209"/>
    </location>
</feature>
<dbReference type="SMART" id="SM00220">
    <property type="entry name" value="S_TKc"/>
    <property type="match status" value="1"/>
</dbReference>
<keyword evidence="2" id="KW-0547">Nucleotide-binding</keyword>
<dbReference type="Proteomes" id="UP000444721">
    <property type="component" value="Unassembled WGS sequence"/>
</dbReference>
<feature type="region of interest" description="Disordered" evidence="7">
    <location>
        <begin position="1078"/>
        <end position="1100"/>
    </location>
</feature>
<dbReference type="InterPro" id="IPR008271">
    <property type="entry name" value="Ser/Thr_kinase_AS"/>
</dbReference>
<comment type="similarity">
    <text evidence="5">Belongs to the protein kinase superfamily. Ser/Thr protein kinase family. GCN2 subfamily.</text>
</comment>
<sequence>MASLEDLTLTFKPIPLSELNKGEKYKPSSIIESQSNGSSVSSSKFENFDWSKSHLPPPLSGHACCAIVLDEKNQEDVIENYNELIIMGGISVGFKRVNTIWIFSPKTLQIRKYEFPDPIQIMEFSQTDDKSINNSQSTNKKHYLTLFHSYLTNLINNISAADLSHLSNSESYLSSSLKLFPNLKKKKSSSRSNDNLDISSGSSSGNSQNVVMISENSKVESLSTFDIHYKNYQNKLLEYLKKIASNTFEEMQNLSKMKIPFTSFTSLLSQQYVSRSVIYNFPIPRERHCMCLIPKKQSSDSRLIVIMGGIADKKIRLNDVWFLNIDTMMWHEGRLNGYNVEVPPENATEYSCIKKAHTSTWISPFASIDSHFSTKDGCAINLGIKIPTPRYYHSMVAVNDSTLILFGGYDGAILSDLWLLKILDRKNFIFEWKKIELSKQDSVIHKFPWPSPRYNHWCGMLKDKMLLVGGVLDKKVQTNDVWYFDIDSYRWRCLLEDRDVTNSEEYPERRSDHKCAILGKYLLLTGGVHKKTYLHDTFVLDLEKFTWRKYSNVTNHGETTKLMPGTSFSIQALNPTSAIVFGGIVEKDKLVARANDIWMIETNLKLKSDSNLSKIGFINEKRIGSNYLIERLLGTGGQGQVFLVKDESVTSENKYYALKRMTINFSDDVGRNKAVASDMVFNEIFIVQQLKHENVLPTYSFFLEKKMEEFSNSNDFILNLNILMPYCEAGDFSAFFARRSYQWQKIGIFWDECDVISWLLQIARGLEYIHSKNIIHRDLKPSNIFVTYDNSKEGSTTEDSMSANTPQTQNIVLKISDFGLAKNVSSSLAKTTCGTMLYVAPEIYSEETYSEKVDVWSFGCIIAFCLFQAKLRIDMKLPSQKKQLIELFHPKSSKSTNLNDSSSYLNVDKLVGKEEWLQLTLDCIEQEPDKRPSASQIVHRLELLLEKVKKANEERLQKIREQAQSPPRNVFSLAEKETPNVVDNLVGSSSTSENTDLQKTSTDAKMSLSTSTARNQVENQKSENNLFIHHDDLQELYEKEFREVEQHCISSESDAKLFQQVLEPLHKRELSQSFQSNFSSSSASDLPTPHSVIDNYQAKDKDNNEDEENLWIELQAFIFQFEEDQLLDEKEVDVLCIAIDNLNSTLKRFFKAVKKIPCSESDHIGVESLRMQKSEFLRQELNTTVLLKQLKRFLKLNANNE</sequence>
<dbReference type="Gene3D" id="2.120.10.80">
    <property type="entry name" value="Kelch-type beta propeller"/>
    <property type="match status" value="3"/>
</dbReference>
<dbReference type="VEuPathDB" id="AmoebaDB:FDP41_013755"/>
<protein>
    <recommendedName>
        <fullName evidence="8">Protein kinase domain-containing protein</fullName>
    </recommendedName>
</protein>
<dbReference type="GO" id="GO:0005634">
    <property type="term" value="C:nucleus"/>
    <property type="evidence" value="ECO:0007669"/>
    <property type="project" value="TreeGrafter"/>
</dbReference>
<name>A0A6A5C0T9_NAEFO</name>
<feature type="domain" description="Protein kinase" evidence="8">
    <location>
        <begin position="627"/>
        <end position="944"/>
    </location>
</feature>
<dbReference type="VEuPathDB" id="AmoebaDB:NF0128500"/>
<dbReference type="GO" id="GO:0005524">
    <property type="term" value="F:ATP binding"/>
    <property type="evidence" value="ECO:0007669"/>
    <property type="project" value="UniProtKB-KW"/>
</dbReference>
<evidence type="ECO:0000256" key="6">
    <source>
        <dbReference type="SAM" id="Coils"/>
    </source>
</evidence>
<feature type="coiled-coil region" evidence="6">
    <location>
        <begin position="934"/>
        <end position="961"/>
    </location>
</feature>
<feature type="compositionally biased region" description="Polar residues" evidence="7">
    <location>
        <begin position="986"/>
        <end position="1022"/>
    </location>
</feature>
<evidence type="ECO:0000256" key="5">
    <source>
        <dbReference type="ARBA" id="ARBA00037982"/>
    </source>
</evidence>
<dbReference type="GeneID" id="68120970"/>
<dbReference type="InterPro" id="IPR000719">
    <property type="entry name" value="Prot_kinase_dom"/>
</dbReference>
<dbReference type="InterPro" id="IPR011009">
    <property type="entry name" value="Kinase-like_dom_sf"/>
</dbReference>
<evidence type="ECO:0000256" key="1">
    <source>
        <dbReference type="ARBA" id="ARBA00022679"/>
    </source>
</evidence>
<proteinExistence type="inferred from homology"/>
<organism evidence="9 10">
    <name type="scientific">Naegleria fowleri</name>
    <name type="common">Brain eating amoeba</name>
    <dbReference type="NCBI Taxonomy" id="5763"/>
    <lineage>
        <taxon>Eukaryota</taxon>
        <taxon>Discoba</taxon>
        <taxon>Heterolobosea</taxon>
        <taxon>Tetramitia</taxon>
        <taxon>Eutetramitia</taxon>
        <taxon>Vahlkampfiidae</taxon>
        <taxon>Naegleria</taxon>
    </lineage>
</organism>
<keyword evidence="6" id="KW-0175">Coiled coil</keyword>
<dbReference type="VEuPathDB" id="AmoebaDB:NfTy_026660"/>
<dbReference type="EMBL" id="VFQX01000019">
    <property type="protein sequence ID" value="KAF0980541.1"/>
    <property type="molecule type" value="Genomic_DNA"/>
</dbReference>
<keyword evidence="4" id="KW-0067">ATP-binding</keyword>
<keyword evidence="3" id="KW-0418">Kinase</keyword>
<evidence type="ECO:0000256" key="4">
    <source>
        <dbReference type="ARBA" id="ARBA00022840"/>
    </source>
</evidence>
<dbReference type="PANTHER" id="PTHR11042:SF178">
    <property type="entry name" value="EUKARYOTIC TRANSLATION INITIATION FACTOR 2-ALPHA KINASE 1"/>
    <property type="match status" value="1"/>
</dbReference>
<gene>
    <name evidence="9" type="ORF">FDP41_013755</name>
</gene>
<dbReference type="AlphaFoldDB" id="A0A6A5C0T9"/>
<evidence type="ECO:0000256" key="7">
    <source>
        <dbReference type="SAM" id="MobiDB-lite"/>
    </source>
</evidence>
<dbReference type="GO" id="GO:0005737">
    <property type="term" value="C:cytoplasm"/>
    <property type="evidence" value="ECO:0007669"/>
    <property type="project" value="TreeGrafter"/>
</dbReference>
<dbReference type="OrthoDB" id="40902at2759"/>
<feature type="compositionally biased region" description="Low complexity" evidence="7">
    <location>
        <begin position="190"/>
        <end position="209"/>
    </location>
</feature>